<evidence type="ECO:0000259" key="7">
    <source>
        <dbReference type="Pfam" id="PF07732"/>
    </source>
</evidence>
<evidence type="ECO:0000256" key="4">
    <source>
        <dbReference type="SAM" id="SignalP"/>
    </source>
</evidence>
<dbReference type="RefSeq" id="WP_180286541.1">
    <property type="nucleotide sequence ID" value="NZ_JABFDB010000045.1"/>
</dbReference>
<dbReference type="InterPro" id="IPR045087">
    <property type="entry name" value="Cu-oxidase_fam"/>
</dbReference>
<dbReference type="CDD" id="cd13896">
    <property type="entry name" value="CuRO_3_CopA"/>
    <property type="match status" value="1"/>
</dbReference>
<protein>
    <submittedName>
        <fullName evidence="8">Multicopper oxidase domain-containing protein</fullName>
    </submittedName>
</protein>
<dbReference type="Pfam" id="PF00394">
    <property type="entry name" value="Cu-oxidase"/>
    <property type="match status" value="1"/>
</dbReference>
<dbReference type="CDD" id="cd13865">
    <property type="entry name" value="CuRO_1_LCC_like_3"/>
    <property type="match status" value="1"/>
</dbReference>
<dbReference type="InterPro" id="IPR002355">
    <property type="entry name" value="Cu_oxidase_Cu_BS"/>
</dbReference>
<dbReference type="PROSITE" id="PS51318">
    <property type="entry name" value="TAT"/>
    <property type="match status" value="1"/>
</dbReference>
<dbReference type="Gene3D" id="2.60.40.420">
    <property type="entry name" value="Cupredoxins - blue copper proteins"/>
    <property type="match status" value="3"/>
</dbReference>
<dbReference type="PANTHER" id="PTHR11709:SF394">
    <property type="entry name" value="FI03373P-RELATED"/>
    <property type="match status" value="1"/>
</dbReference>
<sequence length="504" mass="53910">MIMHTRRQFLAATASAAALGGLSAMPALSRAVAATPTRLAVERRAIEVLGRAASVFGIRQPDGTPGLTLQPGDPFSVMLENRAGEDTIIHWHGQTPPWMQDGVADRFRPVLAAGESRAYDFAARPGTHWMHSHHGLQEQLLMAAPLVVRSEEDRRADVQEVTVLLHDFTFRDPAEVLAALTGGAMAHGSHGTMSHGTMNHGAMGHGSGNATMDQGSVHAGHAMPMATPMSGGVPMDLNDVEYDAYLANDRTLDDPEVVRVERGGRVRLRLINGATSTAFHIDLGALDGTVVAVDGTPVRPVAGRVFPMAMGQRLDILLALPGEGAWPILARREGDRQRTGLILATAGAAVAKVPGLAEQVAGPIDLSLERRLTAVTPPDPRSADRVLRVELTGGMAPYVWSMDGKVWGEASPIRVVRGERVRIEMVNRSPMAHPMHLHGHHFQVVALDGVPLAGAVRDTVLVPLNGSVTIAFDADNPGRWPFHCHNLLHMATGMMTEVVYDGIA</sequence>
<dbReference type="PROSITE" id="PS00079">
    <property type="entry name" value="MULTICOPPER_OXIDASE1"/>
    <property type="match status" value="1"/>
</dbReference>
<dbReference type="InterPro" id="IPR001117">
    <property type="entry name" value="Cu-oxidase_2nd"/>
</dbReference>
<keyword evidence="4" id="KW-0732">Signal</keyword>
<evidence type="ECO:0000256" key="1">
    <source>
        <dbReference type="ARBA" id="ARBA00022723"/>
    </source>
</evidence>
<dbReference type="InterPro" id="IPR006311">
    <property type="entry name" value="TAT_signal"/>
</dbReference>
<dbReference type="PROSITE" id="PS00080">
    <property type="entry name" value="MULTICOPPER_OXIDASE2"/>
    <property type="match status" value="1"/>
</dbReference>
<feature type="domain" description="Plastocyanin-like" evidence="5">
    <location>
        <begin position="161"/>
        <end position="337"/>
    </location>
</feature>
<dbReference type="CDD" id="cd13887">
    <property type="entry name" value="CuRO_2_MCO_like_2"/>
    <property type="match status" value="1"/>
</dbReference>
<dbReference type="InterPro" id="IPR034279">
    <property type="entry name" value="CuRO_3_CopA"/>
</dbReference>
<evidence type="ECO:0000259" key="6">
    <source>
        <dbReference type="Pfam" id="PF07731"/>
    </source>
</evidence>
<gene>
    <name evidence="8" type="ORF">HND93_34120</name>
</gene>
<accession>A0ABX2TMR8</accession>
<feature type="domain" description="Plastocyanin-like" evidence="7">
    <location>
        <begin position="46"/>
        <end position="152"/>
    </location>
</feature>
<dbReference type="EMBL" id="JABFDB010000045">
    <property type="protein sequence ID" value="NYZ24768.1"/>
    <property type="molecule type" value="Genomic_DNA"/>
</dbReference>
<name>A0ABX2TMR8_9PROT</name>
<keyword evidence="3" id="KW-0186">Copper</keyword>
<feature type="chain" id="PRO_5045579362" evidence="4">
    <location>
        <begin position="34"/>
        <end position="504"/>
    </location>
</feature>
<dbReference type="Proteomes" id="UP000584642">
    <property type="component" value="Unassembled WGS sequence"/>
</dbReference>
<dbReference type="PANTHER" id="PTHR11709">
    <property type="entry name" value="MULTI-COPPER OXIDASE"/>
    <property type="match status" value="1"/>
</dbReference>
<dbReference type="InterPro" id="IPR033138">
    <property type="entry name" value="Cu_oxidase_CS"/>
</dbReference>
<comment type="caution">
    <text evidence="8">The sequence shown here is derived from an EMBL/GenBank/DDBJ whole genome shotgun (WGS) entry which is preliminary data.</text>
</comment>
<dbReference type="InterPro" id="IPR008972">
    <property type="entry name" value="Cupredoxin"/>
</dbReference>
<feature type="domain" description="Plastocyanin-like" evidence="6">
    <location>
        <begin position="388"/>
        <end position="500"/>
    </location>
</feature>
<keyword evidence="9" id="KW-1185">Reference proteome</keyword>
<proteinExistence type="predicted"/>
<evidence type="ECO:0000256" key="3">
    <source>
        <dbReference type="ARBA" id="ARBA00023008"/>
    </source>
</evidence>
<dbReference type="SUPFAM" id="SSF49503">
    <property type="entry name" value="Cupredoxins"/>
    <property type="match status" value="3"/>
</dbReference>
<evidence type="ECO:0000313" key="9">
    <source>
        <dbReference type="Proteomes" id="UP000584642"/>
    </source>
</evidence>
<keyword evidence="1" id="KW-0479">Metal-binding</keyword>
<keyword evidence="2" id="KW-0560">Oxidoreductase</keyword>
<dbReference type="Pfam" id="PF07732">
    <property type="entry name" value="Cu-oxidase_3"/>
    <property type="match status" value="1"/>
</dbReference>
<evidence type="ECO:0000259" key="5">
    <source>
        <dbReference type="Pfam" id="PF00394"/>
    </source>
</evidence>
<dbReference type="InterPro" id="IPR011707">
    <property type="entry name" value="Cu-oxidase-like_N"/>
</dbReference>
<evidence type="ECO:0000256" key="2">
    <source>
        <dbReference type="ARBA" id="ARBA00023002"/>
    </source>
</evidence>
<feature type="signal peptide" evidence="4">
    <location>
        <begin position="1"/>
        <end position="33"/>
    </location>
</feature>
<dbReference type="InterPro" id="IPR011706">
    <property type="entry name" value="Cu-oxidase_C"/>
</dbReference>
<dbReference type="Pfam" id="PF07731">
    <property type="entry name" value="Cu-oxidase_2"/>
    <property type="match status" value="1"/>
</dbReference>
<evidence type="ECO:0000313" key="8">
    <source>
        <dbReference type="EMBL" id="NYZ24768.1"/>
    </source>
</evidence>
<reference evidence="8 9" key="1">
    <citation type="submission" date="2020-05" db="EMBL/GenBank/DDBJ databases">
        <title>Azospirillum oleiclasticum sp. nov, a nitrogen-fixing and heavy crude oil-emulsifying bacterium isolated from the crude oil of Yumen Oilfield.</title>
        <authorList>
            <person name="Wu D."/>
            <person name="Cai M."/>
            <person name="Zhang X."/>
        </authorList>
    </citation>
    <scope>NUCLEOTIDE SEQUENCE [LARGE SCALE GENOMIC DNA]</scope>
    <source>
        <strain evidence="8 9">ROY-1-1-2</strain>
    </source>
</reference>
<organism evidence="8 9">
    <name type="scientific">Azospirillum oleiclasticum</name>
    <dbReference type="NCBI Taxonomy" id="2735135"/>
    <lineage>
        <taxon>Bacteria</taxon>
        <taxon>Pseudomonadati</taxon>
        <taxon>Pseudomonadota</taxon>
        <taxon>Alphaproteobacteria</taxon>
        <taxon>Rhodospirillales</taxon>
        <taxon>Azospirillaceae</taxon>
        <taxon>Azospirillum</taxon>
    </lineage>
</organism>